<dbReference type="KEGG" id="drt:Dret_0929"/>
<evidence type="ECO:0000259" key="5">
    <source>
        <dbReference type="Pfam" id="PF13817"/>
    </source>
</evidence>
<dbReference type="OrthoDB" id="9800877at2"/>
<dbReference type="Pfam" id="PF13817">
    <property type="entry name" value="DDE_Tnp_IS66_C"/>
    <property type="match status" value="1"/>
</dbReference>
<dbReference type="HOGENOM" id="CLU_023034_0_2_7"/>
<dbReference type="NCBIfam" id="NF033517">
    <property type="entry name" value="transpos_IS66"/>
    <property type="match status" value="1"/>
</dbReference>
<dbReference type="STRING" id="485915.Dret_0642"/>
<organism evidence="6 8">
    <name type="scientific">Desulfohalobium retbaense (strain ATCC 49708 / DSM 5692 / JCM 16813 / HR100)</name>
    <dbReference type="NCBI Taxonomy" id="485915"/>
    <lineage>
        <taxon>Bacteria</taxon>
        <taxon>Pseudomonadati</taxon>
        <taxon>Thermodesulfobacteriota</taxon>
        <taxon>Desulfovibrionia</taxon>
        <taxon>Desulfovibrionales</taxon>
        <taxon>Desulfohalobiaceae</taxon>
        <taxon>Desulfohalobium</taxon>
    </lineage>
</organism>
<dbReference type="InterPro" id="IPR052344">
    <property type="entry name" value="Transposase-related"/>
</dbReference>
<dbReference type="eggNOG" id="COG4974">
    <property type="taxonomic scope" value="Bacteria"/>
</dbReference>
<feature type="domain" description="Transposase IS66 C-terminal" evidence="5">
    <location>
        <begin position="465"/>
        <end position="502"/>
    </location>
</feature>
<accession>C8WZ19</accession>
<reference evidence="6 8" key="2">
    <citation type="journal article" date="2010" name="Stand. Genomic Sci.">
        <title>Complete genome sequence of Desulfohalobium retbaense type strain (HR(100)).</title>
        <authorList>
            <person name="Spring S."/>
            <person name="Nolan M."/>
            <person name="Lapidus A."/>
            <person name="Glavina Del Rio T."/>
            <person name="Copeland A."/>
            <person name="Tice H."/>
            <person name="Cheng J.F."/>
            <person name="Lucas S."/>
            <person name="Land M."/>
            <person name="Chen F."/>
            <person name="Bruce D."/>
            <person name="Goodwin L."/>
            <person name="Pitluck S."/>
            <person name="Ivanova N."/>
            <person name="Mavromatis K."/>
            <person name="Mikhailova N."/>
            <person name="Pati A."/>
            <person name="Chen A."/>
            <person name="Palaniappan K."/>
            <person name="Hauser L."/>
            <person name="Chang Y.J."/>
            <person name="Jeffries C.D."/>
            <person name="Munk C."/>
            <person name="Kiss H."/>
            <person name="Chain P."/>
            <person name="Han C."/>
            <person name="Brettin T."/>
            <person name="Detter J.C."/>
            <person name="Schuler E."/>
            <person name="Goker M."/>
            <person name="Rohde M."/>
            <person name="Bristow J."/>
            <person name="Eisen J.A."/>
            <person name="Markowitz V."/>
            <person name="Hugenholtz P."/>
            <person name="Kyrpides N.C."/>
            <person name="Klenk H.P."/>
        </authorList>
    </citation>
    <scope>NUCLEOTIDE SEQUENCE [LARGE SCALE GENOMIC DNA]</scope>
    <source>
        <strain evidence="6 8">DSM 5692</strain>
    </source>
</reference>
<feature type="domain" description="Transposase IS66 central" evidence="2">
    <location>
        <begin position="171"/>
        <end position="458"/>
    </location>
</feature>
<dbReference type="EMBL" id="CP001734">
    <property type="protein sequence ID" value="ACV67935.1"/>
    <property type="molecule type" value="Genomic_DNA"/>
</dbReference>
<evidence type="ECO:0000259" key="2">
    <source>
        <dbReference type="Pfam" id="PF03050"/>
    </source>
</evidence>
<dbReference type="InterPro" id="IPR039552">
    <property type="entry name" value="IS66_C"/>
</dbReference>
<dbReference type="KEGG" id="drt:Dret_0642"/>
<dbReference type="Pfam" id="PF13005">
    <property type="entry name" value="zf-IS66"/>
    <property type="match status" value="1"/>
</dbReference>
<dbReference type="AlphaFoldDB" id="C8WZ19"/>
<feature type="domain" description="Transposase TnpC homeodomain" evidence="4">
    <location>
        <begin position="27"/>
        <end position="98"/>
    </location>
</feature>
<dbReference type="Pfam" id="PF13007">
    <property type="entry name" value="LZ_Tnp_IS66"/>
    <property type="match status" value="1"/>
</dbReference>
<sequence>MNTKDLPNDTQELKKIISDYQYHVSYLKEKIDLLQKAIFGTKSEKSSNAQSLENHLPLPGFEMAEPESKEQHSVTVPEHTRQKRGRKPLPPDLPREEIVHDISEEDKVCACGTSLTCIGQEVSEKLHYVPSRLCVHKHIRRKYACRGCEGVESQQGAVVTAPMPAQLIPQGIATPSLLAHILVAKFVDALPFYRQEKQFARLGVDLSRSTMVAWAMSAARACEPLLGLFKKDLLADHFLGIDETPVQVLNESGKANTTKSYMWVFLGGSAERPTVLYQYHPSRSGKALDFLQNFTGYIQTDGYAAYEALGERPGITHVGCLAHVRRKFMDVIKISKRAKAKGGVAQEVLDRIAQLYNLEQTLAQQKLEPGRIKEQREQYAVPILDEIKSILDQGSLSTPPKSQLGKAIAYALNQWDRVVRYVEHGRIRPDNNLVENAIRPFALGRKNWLFAGHPNGAHAGALFFSLMETAKLNGLEPYAYLCHLFEHLPRAQDEQDVQALLPQHIDPALIQTPSAG</sequence>
<evidence type="ECO:0000259" key="3">
    <source>
        <dbReference type="Pfam" id="PF13005"/>
    </source>
</evidence>
<name>C8WZ19_DESRD</name>
<evidence type="ECO:0000313" key="7">
    <source>
        <dbReference type="EMBL" id="ACV68220.1"/>
    </source>
</evidence>
<dbReference type="PANTHER" id="PTHR33678">
    <property type="entry name" value="BLL1576 PROTEIN"/>
    <property type="match status" value="1"/>
</dbReference>
<evidence type="ECO:0000259" key="4">
    <source>
        <dbReference type="Pfam" id="PF13007"/>
    </source>
</evidence>
<evidence type="ECO:0000313" key="6">
    <source>
        <dbReference type="EMBL" id="ACV67935.1"/>
    </source>
</evidence>
<dbReference type="InterPro" id="IPR004291">
    <property type="entry name" value="Transposase_IS66_central"/>
</dbReference>
<evidence type="ECO:0000313" key="8">
    <source>
        <dbReference type="Proteomes" id="UP000001052"/>
    </source>
</evidence>
<feature type="domain" description="Transposase IS66 zinc-finger binding" evidence="3">
    <location>
        <begin position="106"/>
        <end position="149"/>
    </location>
</feature>
<protein>
    <submittedName>
        <fullName evidence="6">Transposase IS66</fullName>
    </submittedName>
</protein>
<dbReference type="InterPro" id="IPR024463">
    <property type="entry name" value="Transposase_TnpC_homeodom"/>
</dbReference>
<proteinExistence type="predicted"/>
<dbReference type="Proteomes" id="UP000001052">
    <property type="component" value="Chromosome"/>
</dbReference>
<dbReference type="RefSeq" id="WP_015751093.1">
    <property type="nucleotide sequence ID" value="NC_013223.1"/>
</dbReference>
<dbReference type="PANTHER" id="PTHR33678:SF1">
    <property type="entry name" value="BLL1576 PROTEIN"/>
    <property type="match status" value="1"/>
</dbReference>
<dbReference type="Pfam" id="PF03050">
    <property type="entry name" value="DDE_Tnp_IS66"/>
    <property type="match status" value="1"/>
</dbReference>
<dbReference type="EMBL" id="CP001734">
    <property type="protein sequence ID" value="ACV68220.1"/>
    <property type="molecule type" value="Genomic_DNA"/>
</dbReference>
<dbReference type="InterPro" id="IPR024474">
    <property type="entry name" value="Znf_dom_IS66"/>
</dbReference>
<evidence type="ECO:0000256" key="1">
    <source>
        <dbReference type="SAM" id="MobiDB-lite"/>
    </source>
</evidence>
<feature type="region of interest" description="Disordered" evidence="1">
    <location>
        <begin position="65"/>
        <end position="94"/>
    </location>
</feature>
<keyword evidence="8" id="KW-1185">Reference proteome</keyword>
<reference evidence="8" key="1">
    <citation type="submission" date="2009-09" db="EMBL/GenBank/DDBJ databases">
        <title>The complete chromosome of Desulfohalobium retbaense DSM 5692.</title>
        <authorList>
            <consortium name="US DOE Joint Genome Institute (JGI-PGF)"/>
            <person name="Lucas S."/>
            <person name="Copeland A."/>
            <person name="Lapidus A."/>
            <person name="Glavina del Rio T."/>
            <person name="Dalin E."/>
            <person name="Tice H."/>
            <person name="Bruce D."/>
            <person name="Goodwin L."/>
            <person name="Pitluck S."/>
            <person name="Kyrpides N."/>
            <person name="Mavromatis K."/>
            <person name="Ivanova N."/>
            <person name="Mikhailova N."/>
            <person name="Munk A.C."/>
            <person name="Brettin T."/>
            <person name="Detter J.C."/>
            <person name="Han C."/>
            <person name="Tapia R."/>
            <person name="Larimer F."/>
            <person name="Land M."/>
            <person name="Hauser L."/>
            <person name="Markowitz V."/>
            <person name="Cheng J.-F."/>
            <person name="Hugenholtz P."/>
            <person name="Woyke T."/>
            <person name="Wu D."/>
            <person name="Spring S."/>
            <person name="Klenk H.-P."/>
            <person name="Eisen J.A."/>
        </authorList>
    </citation>
    <scope>NUCLEOTIDE SEQUENCE [LARGE SCALE GENOMIC DNA]</scope>
    <source>
        <strain evidence="8">DSM 5692</strain>
    </source>
</reference>
<gene>
    <name evidence="6" type="ordered locus">Dret_0642</name>
    <name evidence="7" type="ordered locus">Dret_0929</name>
</gene>